<keyword evidence="2" id="KW-0732">Signal</keyword>
<organism evidence="4 5">
    <name type="scientific">Ilyomonas limi</name>
    <dbReference type="NCBI Taxonomy" id="2575867"/>
    <lineage>
        <taxon>Bacteria</taxon>
        <taxon>Pseudomonadati</taxon>
        <taxon>Bacteroidota</taxon>
        <taxon>Chitinophagia</taxon>
        <taxon>Chitinophagales</taxon>
        <taxon>Chitinophagaceae</taxon>
        <taxon>Ilyomonas</taxon>
    </lineage>
</organism>
<comment type="similarity">
    <text evidence="1">Belongs to the peptidase M16 family.</text>
</comment>
<evidence type="ECO:0000313" key="4">
    <source>
        <dbReference type="EMBL" id="TKK71652.1"/>
    </source>
</evidence>
<dbReference type="Proteomes" id="UP000305848">
    <property type="component" value="Unassembled WGS sequence"/>
</dbReference>
<proteinExistence type="inferred from homology"/>
<gene>
    <name evidence="4" type="ORF">FC093_01105</name>
</gene>
<dbReference type="GO" id="GO:0046872">
    <property type="term" value="F:metal ion binding"/>
    <property type="evidence" value="ECO:0007669"/>
    <property type="project" value="InterPro"/>
</dbReference>
<dbReference type="PANTHER" id="PTHR11851">
    <property type="entry name" value="METALLOPROTEASE"/>
    <property type="match status" value="1"/>
</dbReference>
<dbReference type="EMBL" id="SZQL01000001">
    <property type="protein sequence ID" value="TKK71652.1"/>
    <property type="molecule type" value="Genomic_DNA"/>
</dbReference>
<sequence>MQLIVCKTGKLMSLLALLFLSFTAFAQTTTVAFEVNGLKVILKQTQKETLVMSMYYKGGLTNYPAADAGIESLALSGIIDGGNHTFSANDFNDQRDEYGIHLTGEAANDYGVVKLRCITRYAEEGWKLFASAITAPIFDAKKFDILKQQKTDELNAGLSNADARLSQLATATAFAGTPYANNPAGTVENIARLTRDAVEDYYYNILLNRKRMFLVVAGNISKEDLEQKVKNAFSDIPEKAYTPVPVKEEPFTRDVYKIEGRSLATNYVCGIVNAPGLNSPDYPAYRLAVTILHSTLFREIRLSKRLSYAPAAYLSGGKISYLTMYASTTQPQETVKAMYNVLSHVRASIYTDKTVADLQNSVSLSYLKQQESMSNIVDALGEAEIMGDWRLAENFDVRVSAVTAKEIQSVFKAYTNNITWAYIGNPGLGEQAFTQ</sequence>
<dbReference type="Pfam" id="PF05193">
    <property type="entry name" value="Peptidase_M16_C"/>
    <property type="match status" value="1"/>
</dbReference>
<dbReference type="InterPro" id="IPR011249">
    <property type="entry name" value="Metalloenz_LuxS/M16"/>
</dbReference>
<feature type="signal peptide" evidence="2">
    <location>
        <begin position="1"/>
        <end position="26"/>
    </location>
</feature>
<name>A0A4U3L995_9BACT</name>
<dbReference type="InterPro" id="IPR007863">
    <property type="entry name" value="Peptidase_M16_C"/>
</dbReference>
<evidence type="ECO:0000259" key="3">
    <source>
        <dbReference type="Pfam" id="PF05193"/>
    </source>
</evidence>
<dbReference type="AlphaFoldDB" id="A0A4U3L995"/>
<dbReference type="PANTHER" id="PTHR11851:SF49">
    <property type="entry name" value="MITOCHONDRIAL-PROCESSING PEPTIDASE SUBUNIT ALPHA"/>
    <property type="match status" value="1"/>
</dbReference>
<dbReference type="SUPFAM" id="SSF63411">
    <property type="entry name" value="LuxS/MPP-like metallohydrolase"/>
    <property type="match status" value="2"/>
</dbReference>
<keyword evidence="5" id="KW-1185">Reference proteome</keyword>
<evidence type="ECO:0000256" key="2">
    <source>
        <dbReference type="SAM" id="SignalP"/>
    </source>
</evidence>
<evidence type="ECO:0000313" key="5">
    <source>
        <dbReference type="Proteomes" id="UP000305848"/>
    </source>
</evidence>
<feature type="chain" id="PRO_5020323091" evidence="2">
    <location>
        <begin position="27"/>
        <end position="435"/>
    </location>
</feature>
<evidence type="ECO:0000256" key="1">
    <source>
        <dbReference type="ARBA" id="ARBA00007261"/>
    </source>
</evidence>
<reference evidence="4 5" key="1">
    <citation type="submission" date="2019-05" db="EMBL/GenBank/DDBJ databases">
        <title>Panacibacter sp. strain 17mud1-8 Genome sequencing and assembly.</title>
        <authorList>
            <person name="Chhetri G."/>
        </authorList>
    </citation>
    <scope>NUCLEOTIDE SEQUENCE [LARGE SCALE GENOMIC DNA]</scope>
    <source>
        <strain evidence="4 5">17mud1-8</strain>
    </source>
</reference>
<protein>
    <submittedName>
        <fullName evidence="4">Insulinase family protein</fullName>
    </submittedName>
</protein>
<dbReference type="Gene3D" id="3.30.830.10">
    <property type="entry name" value="Metalloenzyme, LuxS/M16 peptidase-like"/>
    <property type="match status" value="2"/>
</dbReference>
<comment type="caution">
    <text evidence="4">The sequence shown here is derived from an EMBL/GenBank/DDBJ whole genome shotgun (WGS) entry which is preliminary data.</text>
</comment>
<dbReference type="RefSeq" id="WP_137259892.1">
    <property type="nucleotide sequence ID" value="NZ_SZQL01000001.1"/>
</dbReference>
<dbReference type="InterPro" id="IPR050361">
    <property type="entry name" value="MPP/UQCRC_Complex"/>
</dbReference>
<dbReference type="OrthoDB" id="9811314at2"/>
<feature type="domain" description="Peptidase M16 C-terminal" evidence="3">
    <location>
        <begin position="193"/>
        <end position="359"/>
    </location>
</feature>
<accession>A0A4U3L995</accession>